<dbReference type="PROSITE" id="PS51462">
    <property type="entry name" value="NUDIX"/>
    <property type="match status" value="1"/>
</dbReference>
<dbReference type="PANTHER" id="PTHR47707">
    <property type="entry name" value="8-OXO-DGTP DIPHOSPHATASE"/>
    <property type="match status" value="1"/>
</dbReference>
<evidence type="ECO:0000256" key="11">
    <source>
        <dbReference type="ARBA" id="ARBA00038905"/>
    </source>
</evidence>
<evidence type="ECO:0000256" key="2">
    <source>
        <dbReference type="ARBA" id="ARBA00005582"/>
    </source>
</evidence>
<gene>
    <name evidence="13" type="ORF">GCM10007231_21910</name>
</gene>
<evidence type="ECO:0000256" key="4">
    <source>
        <dbReference type="ARBA" id="ARBA00022705"/>
    </source>
</evidence>
<dbReference type="CDD" id="cd03425">
    <property type="entry name" value="NUDIX_MutT_NudA_like"/>
    <property type="match status" value="1"/>
</dbReference>
<dbReference type="EC" id="3.6.1.55" evidence="11"/>
<sequence length="133" mass="14749">MKKHIDVVGAVILRDGLILCAQRGGTGTLAGLWEFPGGKIEPNESPRAALIREIREELLCDVEVTDQITTTHHEYDFGVVTLTTFYGQLLSGEPALTEHQNITWLPPSELHRLEWAPADIPAVRLIQEQLACP</sequence>
<evidence type="ECO:0000256" key="9">
    <source>
        <dbReference type="ARBA" id="ARBA00023204"/>
    </source>
</evidence>
<dbReference type="RefSeq" id="WP_188421768.1">
    <property type="nucleotide sequence ID" value="NZ_BMCK01000003.1"/>
</dbReference>
<dbReference type="InterPro" id="IPR015797">
    <property type="entry name" value="NUDIX_hydrolase-like_dom_sf"/>
</dbReference>
<organism evidence="13 14">
    <name type="scientific">Nocardioides daphniae</name>
    <dbReference type="NCBI Taxonomy" id="402297"/>
    <lineage>
        <taxon>Bacteria</taxon>
        <taxon>Bacillati</taxon>
        <taxon>Actinomycetota</taxon>
        <taxon>Actinomycetes</taxon>
        <taxon>Propionibacteriales</taxon>
        <taxon>Nocardioidaceae</taxon>
        <taxon>Nocardioides</taxon>
    </lineage>
</organism>
<keyword evidence="8" id="KW-0460">Magnesium</keyword>
<dbReference type="SUPFAM" id="SSF55811">
    <property type="entry name" value="Nudix"/>
    <property type="match status" value="1"/>
</dbReference>
<keyword evidence="5" id="KW-0479">Metal-binding</keyword>
<evidence type="ECO:0000256" key="6">
    <source>
        <dbReference type="ARBA" id="ARBA00022763"/>
    </source>
</evidence>
<protein>
    <recommendedName>
        <fullName evidence="11">8-oxo-dGTP diphosphatase</fullName>
        <ecNumber evidence="11">3.6.1.55</ecNumber>
    </recommendedName>
</protein>
<evidence type="ECO:0000259" key="12">
    <source>
        <dbReference type="PROSITE" id="PS51462"/>
    </source>
</evidence>
<evidence type="ECO:0000256" key="8">
    <source>
        <dbReference type="ARBA" id="ARBA00022842"/>
    </source>
</evidence>
<dbReference type="InterPro" id="IPR047127">
    <property type="entry name" value="MutT-like"/>
</dbReference>
<comment type="cofactor">
    <cofactor evidence="1">
        <name>Mg(2+)</name>
        <dbReference type="ChEBI" id="CHEBI:18420"/>
    </cofactor>
</comment>
<keyword evidence="3" id="KW-0515">Mutator protein</keyword>
<keyword evidence="4" id="KW-0235">DNA replication</keyword>
<comment type="caution">
    <text evidence="13">The sequence shown here is derived from an EMBL/GenBank/DDBJ whole genome shotgun (WGS) entry which is preliminary data.</text>
</comment>
<keyword evidence="14" id="KW-1185">Reference proteome</keyword>
<evidence type="ECO:0000313" key="13">
    <source>
        <dbReference type="EMBL" id="GGD22432.1"/>
    </source>
</evidence>
<dbReference type="Pfam" id="PF00293">
    <property type="entry name" value="NUDIX"/>
    <property type="match status" value="1"/>
</dbReference>
<evidence type="ECO:0000256" key="3">
    <source>
        <dbReference type="ARBA" id="ARBA00022457"/>
    </source>
</evidence>
<evidence type="ECO:0000256" key="5">
    <source>
        <dbReference type="ARBA" id="ARBA00022723"/>
    </source>
</evidence>
<dbReference type="Gene3D" id="3.90.79.10">
    <property type="entry name" value="Nucleoside Triphosphate Pyrophosphohydrolase"/>
    <property type="match status" value="1"/>
</dbReference>
<comment type="similarity">
    <text evidence="2">Belongs to the Nudix hydrolase family.</text>
</comment>
<keyword evidence="6" id="KW-0227">DNA damage</keyword>
<evidence type="ECO:0000256" key="10">
    <source>
        <dbReference type="ARBA" id="ARBA00035861"/>
    </source>
</evidence>
<comment type="catalytic activity">
    <reaction evidence="10">
        <text>8-oxo-dGTP + H2O = 8-oxo-dGMP + diphosphate + H(+)</text>
        <dbReference type="Rhea" id="RHEA:31575"/>
        <dbReference type="ChEBI" id="CHEBI:15377"/>
        <dbReference type="ChEBI" id="CHEBI:15378"/>
        <dbReference type="ChEBI" id="CHEBI:33019"/>
        <dbReference type="ChEBI" id="CHEBI:63224"/>
        <dbReference type="ChEBI" id="CHEBI:77896"/>
        <dbReference type="EC" id="3.6.1.55"/>
    </reaction>
</comment>
<evidence type="ECO:0000256" key="1">
    <source>
        <dbReference type="ARBA" id="ARBA00001946"/>
    </source>
</evidence>
<proteinExistence type="inferred from homology"/>
<name>A0ABQ1QC35_9ACTN</name>
<dbReference type="Proteomes" id="UP000630594">
    <property type="component" value="Unassembled WGS sequence"/>
</dbReference>
<feature type="domain" description="Nudix hydrolase" evidence="12">
    <location>
        <begin position="3"/>
        <end position="127"/>
    </location>
</feature>
<reference evidence="14" key="1">
    <citation type="journal article" date="2019" name="Int. J. Syst. Evol. Microbiol.">
        <title>The Global Catalogue of Microorganisms (GCM) 10K type strain sequencing project: providing services to taxonomists for standard genome sequencing and annotation.</title>
        <authorList>
            <consortium name="The Broad Institute Genomics Platform"/>
            <consortium name="The Broad Institute Genome Sequencing Center for Infectious Disease"/>
            <person name="Wu L."/>
            <person name="Ma J."/>
        </authorList>
    </citation>
    <scope>NUCLEOTIDE SEQUENCE [LARGE SCALE GENOMIC DNA]</scope>
    <source>
        <strain evidence="14">CCM 7403</strain>
    </source>
</reference>
<evidence type="ECO:0000313" key="14">
    <source>
        <dbReference type="Proteomes" id="UP000630594"/>
    </source>
</evidence>
<dbReference type="InterPro" id="IPR000086">
    <property type="entry name" value="NUDIX_hydrolase_dom"/>
</dbReference>
<keyword evidence="7" id="KW-0378">Hydrolase</keyword>
<accession>A0ABQ1QC35</accession>
<dbReference type="EMBL" id="BMCK01000003">
    <property type="protein sequence ID" value="GGD22432.1"/>
    <property type="molecule type" value="Genomic_DNA"/>
</dbReference>
<keyword evidence="9" id="KW-0234">DNA repair</keyword>
<evidence type="ECO:0000256" key="7">
    <source>
        <dbReference type="ARBA" id="ARBA00022801"/>
    </source>
</evidence>
<dbReference type="PANTHER" id="PTHR47707:SF1">
    <property type="entry name" value="NUDIX HYDROLASE FAMILY PROTEIN"/>
    <property type="match status" value="1"/>
</dbReference>